<dbReference type="PROSITE" id="PS50112">
    <property type="entry name" value="PAS"/>
    <property type="match status" value="2"/>
</dbReference>
<dbReference type="SMART" id="SM00086">
    <property type="entry name" value="PAC"/>
    <property type="match status" value="2"/>
</dbReference>
<dbReference type="PROSITE" id="PS50113">
    <property type="entry name" value="PAC"/>
    <property type="match status" value="2"/>
</dbReference>
<dbReference type="Pfam" id="PF00989">
    <property type="entry name" value="PAS"/>
    <property type="match status" value="1"/>
</dbReference>
<dbReference type="SMART" id="SM00052">
    <property type="entry name" value="EAL"/>
    <property type="match status" value="1"/>
</dbReference>
<dbReference type="Pfam" id="PF00990">
    <property type="entry name" value="GGDEF"/>
    <property type="match status" value="1"/>
</dbReference>
<dbReference type="SUPFAM" id="SSF55785">
    <property type="entry name" value="PYP-like sensor domain (PAS domain)"/>
    <property type="match status" value="2"/>
</dbReference>
<dbReference type="InterPro" id="IPR029016">
    <property type="entry name" value="GAF-like_dom_sf"/>
</dbReference>
<evidence type="ECO:0000313" key="6">
    <source>
        <dbReference type="Proteomes" id="UP000320048"/>
    </source>
</evidence>
<dbReference type="FunFam" id="3.30.70.270:FF:000001">
    <property type="entry name" value="Diguanylate cyclase domain protein"/>
    <property type="match status" value="1"/>
</dbReference>
<feature type="domain" description="PAC" evidence="2">
    <location>
        <begin position="381"/>
        <end position="433"/>
    </location>
</feature>
<dbReference type="SMART" id="SM00091">
    <property type="entry name" value="PAS"/>
    <property type="match status" value="2"/>
</dbReference>
<dbReference type="CDD" id="cd01948">
    <property type="entry name" value="EAL"/>
    <property type="match status" value="1"/>
</dbReference>
<protein>
    <submittedName>
        <fullName evidence="5">EAL domain-containing protein</fullName>
    </submittedName>
</protein>
<dbReference type="NCBIfam" id="TIGR00229">
    <property type="entry name" value="sensory_box"/>
    <property type="match status" value="2"/>
</dbReference>
<dbReference type="InterPro" id="IPR013656">
    <property type="entry name" value="PAS_4"/>
</dbReference>
<dbReference type="Pfam" id="PF01590">
    <property type="entry name" value="GAF"/>
    <property type="match status" value="1"/>
</dbReference>
<dbReference type="Gene3D" id="3.30.450.40">
    <property type="match status" value="1"/>
</dbReference>
<dbReference type="CDD" id="cd00130">
    <property type="entry name" value="PAS"/>
    <property type="match status" value="2"/>
</dbReference>
<comment type="caution">
    <text evidence="5">The sequence shown here is derived from an EMBL/GenBank/DDBJ whole genome shotgun (WGS) entry which is preliminary data.</text>
</comment>
<dbReference type="InterPro" id="IPR001610">
    <property type="entry name" value="PAC"/>
</dbReference>
<dbReference type="CDD" id="cd01949">
    <property type="entry name" value="GGDEF"/>
    <property type="match status" value="1"/>
</dbReference>
<evidence type="ECO:0000259" key="4">
    <source>
        <dbReference type="PROSITE" id="PS50887"/>
    </source>
</evidence>
<dbReference type="SUPFAM" id="SSF55781">
    <property type="entry name" value="GAF domain-like"/>
    <property type="match status" value="1"/>
</dbReference>
<dbReference type="EMBL" id="VBAO01000141">
    <property type="protein sequence ID" value="TMI82143.1"/>
    <property type="molecule type" value="Genomic_DNA"/>
</dbReference>
<dbReference type="Gene3D" id="3.30.70.270">
    <property type="match status" value="1"/>
</dbReference>
<gene>
    <name evidence="5" type="ORF">E6H04_05335</name>
</gene>
<dbReference type="PROSITE" id="PS50883">
    <property type="entry name" value="EAL"/>
    <property type="match status" value="1"/>
</dbReference>
<organism evidence="5 6">
    <name type="scientific">Candidatus Segetimicrobium genomatis</name>
    <dbReference type="NCBI Taxonomy" id="2569760"/>
    <lineage>
        <taxon>Bacteria</taxon>
        <taxon>Bacillati</taxon>
        <taxon>Candidatus Sysuimicrobiota</taxon>
        <taxon>Candidatus Sysuimicrobiia</taxon>
        <taxon>Candidatus Sysuimicrobiales</taxon>
        <taxon>Candidatus Segetimicrobiaceae</taxon>
        <taxon>Candidatus Segetimicrobium</taxon>
    </lineage>
</organism>
<dbReference type="Gene3D" id="3.30.450.20">
    <property type="entry name" value="PAS domain"/>
    <property type="match status" value="2"/>
</dbReference>
<evidence type="ECO:0000259" key="2">
    <source>
        <dbReference type="PROSITE" id="PS50113"/>
    </source>
</evidence>
<feature type="domain" description="EAL" evidence="3">
    <location>
        <begin position="607"/>
        <end position="860"/>
    </location>
</feature>
<dbReference type="InterPro" id="IPR035919">
    <property type="entry name" value="EAL_sf"/>
</dbReference>
<dbReference type="AlphaFoldDB" id="A0A537JF43"/>
<dbReference type="InterPro" id="IPR052155">
    <property type="entry name" value="Biofilm_reg_signaling"/>
</dbReference>
<dbReference type="InterPro" id="IPR029787">
    <property type="entry name" value="Nucleotide_cyclase"/>
</dbReference>
<dbReference type="Gene3D" id="3.20.20.450">
    <property type="entry name" value="EAL domain"/>
    <property type="match status" value="1"/>
</dbReference>
<evidence type="ECO:0000259" key="1">
    <source>
        <dbReference type="PROSITE" id="PS50112"/>
    </source>
</evidence>
<feature type="domain" description="PAS" evidence="1">
    <location>
        <begin position="186"/>
        <end position="255"/>
    </location>
</feature>
<dbReference type="InterPro" id="IPR003018">
    <property type="entry name" value="GAF"/>
</dbReference>
<dbReference type="NCBIfam" id="TIGR00254">
    <property type="entry name" value="GGDEF"/>
    <property type="match status" value="1"/>
</dbReference>
<dbReference type="InterPro" id="IPR035965">
    <property type="entry name" value="PAS-like_dom_sf"/>
</dbReference>
<feature type="domain" description="PAS" evidence="1">
    <location>
        <begin position="307"/>
        <end position="379"/>
    </location>
</feature>
<feature type="domain" description="GGDEF" evidence="4">
    <location>
        <begin position="465"/>
        <end position="598"/>
    </location>
</feature>
<dbReference type="GO" id="GO:0006355">
    <property type="term" value="P:regulation of DNA-templated transcription"/>
    <property type="evidence" value="ECO:0007669"/>
    <property type="project" value="InterPro"/>
</dbReference>
<reference evidence="5 6" key="1">
    <citation type="journal article" date="2019" name="Nat. Microbiol.">
        <title>Mediterranean grassland soil C-N compound turnover is dependent on rainfall and depth, and is mediated by genomically divergent microorganisms.</title>
        <authorList>
            <person name="Diamond S."/>
            <person name="Andeer P.F."/>
            <person name="Li Z."/>
            <person name="Crits-Christoph A."/>
            <person name="Burstein D."/>
            <person name="Anantharaman K."/>
            <person name="Lane K.R."/>
            <person name="Thomas B.C."/>
            <person name="Pan C."/>
            <person name="Northen T.R."/>
            <person name="Banfield J.F."/>
        </authorList>
    </citation>
    <scope>NUCLEOTIDE SEQUENCE [LARGE SCALE GENOMIC DNA]</scope>
    <source>
        <strain evidence="5">NP_7</strain>
    </source>
</reference>
<evidence type="ECO:0000313" key="5">
    <source>
        <dbReference type="EMBL" id="TMI82143.1"/>
    </source>
</evidence>
<feature type="domain" description="PAC" evidence="2">
    <location>
        <begin position="258"/>
        <end position="310"/>
    </location>
</feature>
<dbReference type="PROSITE" id="PS50887">
    <property type="entry name" value="GGDEF"/>
    <property type="match status" value="1"/>
</dbReference>
<evidence type="ECO:0000259" key="3">
    <source>
        <dbReference type="PROSITE" id="PS50883"/>
    </source>
</evidence>
<dbReference type="SUPFAM" id="SSF141868">
    <property type="entry name" value="EAL domain-like"/>
    <property type="match status" value="1"/>
</dbReference>
<dbReference type="SMART" id="SM00065">
    <property type="entry name" value="GAF"/>
    <property type="match status" value="1"/>
</dbReference>
<dbReference type="PANTHER" id="PTHR44757:SF2">
    <property type="entry name" value="BIOFILM ARCHITECTURE MAINTENANCE PROTEIN MBAA"/>
    <property type="match status" value="1"/>
</dbReference>
<proteinExistence type="predicted"/>
<dbReference type="InterPro" id="IPR000700">
    <property type="entry name" value="PAS-assoc_C"/>
</dbReference>
<dbReference type="InterPro" id="IPR013767">
    <property type="entry name" value="PAS_fold"/>
</dbReference>
<dbReference type="InterPro" id="IPR001633">
    <property type="entry name" value="EAL_dom"/>
</dbReference>
<dbReference type="Pfam" id="PF08448">
    <property type="entry name" value="PAS_4"/>
    <property type="match status" value="1"/>
</dbReference>
<dbReference type="PANTHER" id="PTHR44757">
    <property type="entry name" value="DIGUANYLATE CYCLASE DGCP"/>
    <property type="match status" value="1"/>
</dbReference>
<name>A0A537JF43_9BACT</name>
<dbReference type="InterPro" id="IPR000014">
    <property type="entry name" value="PAS"/>
</dbReference>
<dbReference type="SUPFAM" id="SSF55073">
    <property type="entry name" value="Nucleotide cyclase"/>
    <property type="match status" value="1"/>
</dbReference>
<dbReference type="SMART" id="SM00267">
    <property type="entry name" value="GGDEF"/>
    <property type="match status" value="1"/>
</dbReference>
<dbReference type="InterPro" id="IPR043128">
    <property type="entry name" value="Rev_trsase/Diguanyl_cyclase"/>
</dbReference>
<accession>A0A537JF43</accession>
<sequence length="866" mass="93321">MSTAPMGPPAPEQAGESAHQQAVVATLSQHALSGTDASSLMNEAVAAIAEALKVPYCSILERIPGTQDLRVSAGVARKGAPRKSTAISGDPASQAGHTITSGQPVVVEDYRKETRFKTAPFHDANLVVSGMTVPIPGREAPLGVLAVGSLARRVFVVEEVGFLLAVSSVLAAAVDRHKAEMTLKETNQQLQALVHASPLAVIALDPSGFVRSWNPTAERIFGWTAAEVFGQPDPILAQSPREEIFKLLDRALHGEASTDVVTQVAKKDGTPLEVMVSVGPILGGDGAVGGLIAVIADVTERRRAEAARAQLTEIIETTTDCVIITNIPGRGFFVNRAGRLMLGMGMDEDVSGIALPDLYPGESRGFIVNEVIPAAVRDGGWSGETILVNRDGREVPVSMVMIAHKGPDDEIEFFSIIARDISEQKRLETTLVRQATQDPLTDLNNRRRLEEELNLSLAESRRYGVHGALMFLDLDQFKQINDSLGHLAGDQLLVRVAKLLRERLRETDVLARLGGDEFAVLLPHTNADQAQAVAGKILEALQNTAVAAKGHTTGVTASIGIALFPEHGVTAADLLARADLAMYQSKEGGRNRVNLYKPDRQAATVSRTDWQRRIQQALEEDLFVLTAQPILDLRDRRISQYELLLRMLGEGGKIIPPGVFLDTAERLGLIHGIDRWVARQAIRLLGAHKKKGRTLTLVTNVSARTLEDPEIVPMIKRELEACAVNPGCLGMEMSEASAISNIDKAAKFAAALKQLGCRVGLDDFGVGFASFHRLKHLPVDYLKIDGSFIRDLPNDTTNQQLVRAMVEVARAFGKQTIAKFVSDAETLQLLQAFGVDFAQGFHIGAEAKEITSLALDRPPAGATRAG</sequence>
<dbReference type="Proteomes" id="UP000320048">
    <property type="component" value="Unassembled WGS sequence"/>
</dbReference>
<dbReference type="Pfam" id="PF00563">
    <property type="entry name" value="EAL"/>
    <property type="match status" value="1"/>
</dbReference>
<dbReference type="InterPro" id="IPR000160">
    <property type="entry name" value="GGDEF_dom"/>
</dbReference>